<evidence type="ECO:0000313" key="3">
    <source>
        <dbReference type="Proteomes" id="UP000502136"/>
    </source>
</evidence>
<evidence type="ECO:0000256" key="1">
    <source>
        <dbReference type="SAM" id="MobiDB-lite"/>
    </source>
</evidence>
<feature type="region of interest" description="Disordered" evidence="1">
    <location>
        <begin position="79"/>
        <end position="100"/>
    </location>
</feature>
<dbReference type="Proteomes" id="UP000502136">
    <property type="component" value="Chromosome"/>
</dbReference>
<sequence length="100" mass="11630">MEKLDDLERKVLRIMVNHSKLASKQLSIEKLCQFTGKREGRVRHVLIVLEQTGFIAVTSQLPFRYRVLRESEAPRYGWERMNGHVTQKGHGKGHGFSDRI</sequence>
<proteinExistence type="predicted"/>
<gene>
    <name evidence="2" type="ORF">HGI30_15830</name>
</gene>
<keyword evidence="3" id="KW-1185">Reference proteome</keyword>
<dbReference type="KEGG" id="palr:HGI30_15830"/>
<protein>
    <submittedName>
        <fullName evidence="2">Uncharacterized protein</fullName>
    </submittedName>
</protein>
<accession>A0A6H2GZP8</accession>
<evidence type="ECO:0000313" key="2">
    <source>
        <dbReference type="EMBL" id="QJC52890.1"/>
    </source>
</evidence>
<reference evidence="2 3" key="1">
    <citation type="submission" date="2020-04" db="EMBL/GenBank/DDBJ databases">
        <title>Novel Paenibacillus strain UniB2 isolated from commercial digestive syrup.</title>
        <authorList>
            <person name="Thorat V."/>
            <person name="Kirdat K."/>
            <person name="Tiwarekar B."/>
            <person name="Yadav A."/>
        </authorList>
    </citation>
    <scope>NUCLEOTIDE SEQUENCE [LARGE SCALE GENOMIC DNA]</scope>
    <source>
        <strain evidence="2 3">UniB2</strain>
    </source>
</reference>
<dbReference type="AlphaFoldDB" id="A0A6H2GZP8"/>
<name>A0A6H2GZP8_9BACL</name>
<dbReference type="EMBL" id="CP051428">
    <property type="protein sequence ID" value="QJC52890.1"/>
    <property type="molecule type" value="Genomic_DNA"/>
</dbReference>
<dbReference type="RefSeq" id="WP_168908439.1">
    <property type="nucleotide sequence ID" value="NZ_CP051428.1"/>
</dbReference>
<organism evidence="2 3">
    <name type="scientific">Paenibacillus albicereus</name>
    <dbReference type="NCBI Taxonomy" id="2726185"/>
    <lineage>
        <taxon>Bacteria</taxon>
        <taxon>Bacillati</taxon>
        <taxon>Bacillota</taxon>
        <taxon>Bacilli</taxon>
        <taxon>Bacillales</taxon>
        <taxon>Paenibacillaceae</taxon>
        <taxon>Paenibacillus</taxon>
    </lineage>
</organism>